<dbReference type="RefSeq" id="WP_172586748.1">
    <property type="nucleotide sequence ID" value="NZ_AP018049.1"/>
</dbReference>
<protein>
    <submittedName>
        <fullName evidence="2">Uncharacterized protein</fullName>
    </submittedName>
</protein>
<name>A0A250KMF6_9BACT</name>
<evidence type="ECO:0000313" key="3">
    <source>
        <dbReference type="Proteomes" id="UP000267517"/>
    </source>
</evidence>
<dbReference type="Proteomes" id="UP000267517">
    <property type="component" value="Chromosome I"/>
</dbReference>
<feature type="transmembrane region" description="Helical" evidence="1">
    <location>
        <begin position="104"/>
        <end position="127"/>
    </location>
</feature>
<accession>A0A250KMF6</accession>
<keyword evidence="1" id="KW-1133">Transmembrane helix</keyword>
<dbReference type="EMBL" id="AP018049">
    <property type="protein sequence ID" value="BBA29063.1"/>
    <property type="molecule type" value="Genomic_DNA"/>
</dbReference>
<organism evidence="2 3">
    <name type="scientific">Prevotella melaninogenica</name>
    <dbReference type="NCBI Taxonomy" id="28132"/>
    <lineage>
        <taxon>Bacteria</taxon>
        <taxon>Pseudomonadati</taxon>
        <taxon>Bacteroidota</taxon>
        <taxon>Bacteroidia</taxon>
        <taxon>Bacteroidales</taxon>
        <taxon>Prevotellaceae</taxon>
        <taxon>Prevotella</taxon>
    </lineage>
</organism>
<proteinExistence type="predicted"/>
<feature type="transmembrane region" description="Helical" evidence="1">
    <location>
        <begin position="7"/>
        <end position="24"/>
    </location>
</feature>
<feature type="transmembrane region" description="Helical" evidence="1">
    <location>
        <begin position="68"/>
        <end position="84"/>
    </location>
</feature>
<keyword evidence="1" id="KW-0812">Transmembrane</keyword>
<dbReference type="AlphaFoldDB" id="A0A250KMF6"/>
<evidence type="ECO:0000313" key="2">
    <source>
        <dbReference type="EMBL" id="BBA29063.1"/>
    </source>
</evidence>
<sequence>MRQLNKLESIIYLLGGIIMVAGAGLYAFLLIQPIACWLMLAGAIAFALMQSRQRYLGTSLSIRRLRKIMSLAGWGFILAGFFMVEDSYHFLRPVFAGSLDGYSSYVSIFHHNWVILLLISAIVEMYTTHRISYELKKETESPST</sequence>
<reference evidence="2 3" key="1">
    <citation type="submission" date="2017-05" db="EMBL/GenBank/DDBJ databases">
        <title>whole genome sequence of Prevotella melaninogenica GAI 07411.</title>
        <authorList>
            <person name="Kondo Y."/>
            <person name="Hoshino T."/>
        </authorList>
    </citation>
    <scope>NUCLEOTIDE SEQUENCE [LARGE SCALE GENOMIC DNA]</scope>
    <source>
        <strain evidence="2 3">GAI 07411</strain>
    </source>
</reference>
<evidence type="ECO:0000256" key="1">
    <source>
        <dbReference type="SAM" id="Phobius"/>
    </source>
</evidence>
<gene>
    <name evidence="2" type="ORF">PMEL1_00985</name>
</gene>
<feature type="transmembrane region" description="Helical" evidence="1">
    <location>
        <begin position="30"/>
        <end position="48"/>
    </location>
</feature>
<keyword evidence="1" id="KW-0472">Membrane</keyword>